<evidence type="ECO:0000256" key="2">
    <source>
        <dbReference type="SAM" id="MobiDB-lite"/>
    </source>
</evidence>
<reference evidence="3" key="1">
    <citation type="submission" date="2018-05" db="EMBL/GenBank/DDBJ databases">
        <authorList>
            <person name="Lanie J.A."/>
            <person name="Ng W.-L."/>
            <person name="Kazmierczak K.M."/>
            <person name="Andrzejewski T.M."/>
            <person name="Davidsen T.M."/>
            <person name="Wayne K.J."/>
            <person name="Tettelin H."/>
            <person name="Glass J.I."/>
            <person name="Rusch D."/>
            <person name="Podicherti R."/>
            <person name="Tsui H.-C.T."/>
            <person name="Winkler M.E."/>
        </authorList>
    </citation>
    <scope>NUCLEOTIDE SEQUENCE</scope>
</reference>
<keyword evidence="1" id="KW-0175">Coiled coil</keyword>
<protein>
    <submittedName>
        <fullName evidence="3">Uncharacterized protein</fullName>
    </submittedName>
</protein>
<accession>A0A383D5Y3</accession>
<evidence type="ECO:0000256" key="1">
    <source>
        <dbReference type="SAM" id="Coils"/>
    </source>
</evidence>
<dbReference type="AlphaFoldDB" id="A0A383D5Y3"/>
<name>A0A383D5Y3_9ZZZZ</name>
<proteinExistence type="predicted"/>
<organism evidence="3">
    <name type="scientific">marine metagenome</name>
    <dbReference type="NCBI Taxonomy" id="408172"/>
    <lineage>
        <taxon>unclassified sequences</taxon>
        <taxon>metagenomes</taxon>
        <taxon>ecological metagenomes</taxon>
    </lineage>
</organism>
<feature type="region of interest" description="Disordered" evidence="2">
    <location>
        <begin position="20"/>
        <end position="46"/>
    </location>
</feature>
<feature type="coiled-coil region" evidence="1">
    <location>
        <begin position="83"/>
        <end position="129"/>
    </location>
</feature>
<dbReference type="PROSITE" id="PS51257">
    <property type="entry name" value="PROKAR_LIPOPROTEIN"/>
    <property type="match status" value="1"/>
</dbReference>
<dbReference type="EMBL" id="UINC01214638">
    <property type="protein sequence ID" value="SVE39956.1"/>
    <property type="molecule type" value="Genomic_DNA"/>
</dbReference>
<feature type="non-terminal residue" evidence="3">
    <location>
        <position position="164"/>
    </location>
</feature>
<evidence type="ECO:0000313" key="3">
    <source>
        <dbReference type="EMBL" id="SVE39956.1"/>
    </source>
</evidence>
<sequence>MRLVLAIFAGAWIGVGCSEKEPAPVSKKSGLKLAPRPEKNSAPNSPEALAKAFQKTLANNNVEAMMMLSLLGHGTNAWIEFSRATLQERRRVITGELSRLEQKPRAKRNDSEQARLFSLKLQLENLEKTHAASFNALHGKLPVNRKRFKEVEYHALQQGLQNSR</sequence>
<gene>
    <name evidence="3" type="ORF">METZ01_LOCUS492810</name>
</gene>